<gene>
    <name evidence="2" type="ORF">SP60_02060</name>
</gene>
<name>A0A0M4NVU3_9GAMM</name>
<dbReference type="SUPFAM" id="SSF53335">
    <property type="entry name" value="S-adenosyl-L-methionine-dependent methyltransferases"/>
    <property type="match status" value="1"/>
</dbReference>
<accession>A0A0M4NVU3</accession>
<dbReference type="PANTHER" id="PTHR43861">
    <property type="entry name" value="TRANS-ACONITATE 2-METHYLTRANSFERASE-RELATED"/>
    <property type="match status" value="1"/>
</dbReference>
<evidence type="ECO:0000259" key="1">
    <source>
        <dbReference type="Pfam" id="PF08241"/>
    </source>
</evidence>
<dbReference type="InterPro" id="IPR013216">
    <property type="entry name" value="Methyltransf_11"/>
</dbReference>
<proteinExistence type="predicted"/>
<keyword evidence="3" id="KW-1185">Reference proteome</keyword>
<dbReference type="Gene3D" id="3.40.50.150">
    <property type="entry name" value="Vaccinia Virus protein VP39"/>
    <property type="match status" value="1"/>
</dbReference>
<sequence>MKENAIKTSALQKRISSQNNQTVDLNEWVFSRLEVKDNPKILELCCGTGAQTKYLAKLMGGGSLDCVDINQETVEENRNTAGKDNIIYHVSSIDKVDRYVSESVDLIFTAYGFYYSKDPVALHSELYKKLNKDGKFVLVGPVLGNNAELYEILGQIGVKVPDDMFFASEEFMLVMEREFLNCYGNVNFNRVLNRVKYSSFGDLLNYWRNTTFYDASKEEEFLSAAKNFYDGNIIVTKSISYLEGYA</sequence>
<evidence type="ECO:0000313" key="3">
    <source>
        <dbReference type="Proteomes" id="UP000058020"/>
    </source>
</evidence>
<reference evidence="2 3" key="1">
    <citation type="journal article" date="2015" name="Genome Announc.">
        <title>Genome Sequence of 'Candidatus Thioglobus autotrophica' Strain EF1, a Chemoautotroph from the SUP05 Clade of Marine Gammaproteobacteria.</title>
        <authorList>
            <person name="Shah V."/>
            <person name="Morris R.M."/>
        </authorList>
    </citation>
    <scope>NUCLEOTIDE SEQUENCE [LARGE SCALE GENOMIC DNA]</scope>
    <source>
        <strain evidence="2 3">EF1</strain>
    </source>
</reference>
<dbReference type="PANTHER" id="PTHR43861:SF1">
    <property type="entry name" value="TRANS-ACONITATE 2-METHYLTRANSFERASE"/>
    <property type="match status" value="1"/>
</dbReference>
<dbReference type="Proteomes" id="UP000058020">
    <property type="component" value="Chromosome"/>
</dbReference>
<dbReference type="Pfam" id="PF08241">
    <property type="entry name" value="Methyltransf_11"/>
    <property type="match status" value="1"/>
</dbReference>
<dbReference type="EMBL" id="CP010552">
    <property type="protein sequence ID" value="ALE52130.1"/>
    <property type="molecule type" value="Genomic_DNA"/>
</dbReference>
<dbReference type="InterPro" id="IPR029063">
    <property type="entry name" value="SAM-dependent_MTases_sf"/>
</dbReference>
<organism evidence="2 3">
    <name type="scientific">Candidatus Thioglobus autotrophicus</name>
    <dbReference type="NCBI Taxonomy" id="1705394"/>
    <lineage>
        <taxon>Bacteria</taxon>
        <taxon>Pseudomonadati</taxon>
        <taxon>Pseudomonadota</taxon>
        <taxon>Gammaproteobacteria</taxon>
        <taxon>Candidatus Pseudothioglobaceae</taxon>
        <taxon>Candidatus Thioglobus</taxon>
    </lineage>
</organism>
<dbReference type="RefSeq" id="WP_053951061.1">
    <property type="nucleotide sequence ID" value="NZ_CP010552.1"/>
</dbReference>
<dbReference type="GO" id="GO:0008757">
    <property type="term" value="F:S-adenosylmethionine-dependent methyltransferase activity"/>
    <property type="evidence" value="ECO:0007669"/>
    <property type="project" value="InterPro"/>
</dbReference>
<dbReference type="AlphaFoldDB" id="A0A0M4NVU3"/>
<evidence type="ECO:0000313" key="2">
    <source>
        <dbReference type="EMBL" id="ALE52130.1"/>
    </source>
</evidence>
<dbReference type="OrthoDB" id="323463at2"/>
<feature type="domain" description="Methyltransferase type 11" evidence="1">
    <location>
        <begin position="42"/>
        <end position="138"/>
    </location>
</feature>
<protein>
    <recommendedName>
        <fullName evidence="1">Methyltransferase type 11 domain-containing protein</fullName>
    </recommendedName>
</protein>
<dbReference type="STRING" id="1705394.SP60_02060"/>
<dbReference type="KEGG" id="tho:SP60_02060"/>
<dbReference type="CDD" id="cd02440">
    <property type="entry name" value="AdoMet_MTases"/>
    <property type="match status" value="1"/>
</dbReference>